<evidence type="ECO:0000256" key="4">
    <source>
        <dbReference type="SAM" id="SignalP"/>
    </source>
</evidence>
<proteinExistence type="predicted"/>
<comment type="function">
    <text evidence="1">May be involved in the biogenesis of curli organelles.</text>
</comment>
<dbReference type="InterPro" id="IPR018900">
    <property type="entry name" value="Curli_CsgE"/>
</dbReference>
<evidence type="ECO:0000256" key="3">
    <source>
        <dbReference type="ARBA" id="ARBA00022729"/>
    </source>
</evidence>
<accession>A0ABV8VB18</accession>
<reference evidence="6" key="1">
    <citation type="journal article" date="2019" name="Int. J. Syst. Evol. Microbiol.">
        <title>The Global Catalogue of Microorganisms (GCM) 10K type strain sequencing project: providing services to taxonomists for standard genome sequencing and annotation.</title>
        <authorList>
            <consortium name="The Broad Institute Genomics Platform"/>
            <consortium name="The Broad Institute Genome Sequencing Center for Infectious Disease"/>
            <person name="Wu L."/>
            <person name="Ma J."/>
        </authorList>
    </citation>
    <scope>NUCLEOTIDE SEQUENCE [LARGE SCALE GENOMIC DNA]</scope>
    <source>
        <strain evidence="6">CECT 8570</strain>
    </source>
</reference>
<name>A0ABV8VB18_9GAMM</name>
<evidence type="ECO:0000313" key="6">
    <source>
        <dbReference type="Proteomes" id="UP001595840"/>
    </source>
</evidence>
<sequence>MTRIRFPFLAMCLLGFAVTAPCWPDEIENEISGFTQDSTITRAGHEFARHLSDYRNANFSANNDYNLVVYERPSARWGSLIWVTTENQEVYRRFLPPGRIDIQQEANAAAQQIHAAAQQRKLQLMFMDTFDLDQDEY</sequence>
<evidence type="ECO:0000313" key="5">
    <source>
        <dbReference type="EMBL" id="MFC4364440.1"/>
    </source>
</evidence>
<dbReference type="Proteomes" id="UP001595840">
    <property type="component" value="Unassembled WGS sequence"/>
</dbReference>
<dbReference type="EMBL" id="JBHSCX010000025">
    <property type="protein sequence ID" value="MFC4364440.1"/>
    <property type="molecule type" value="Genomic_DNA"/>
</dbReference>
<comment type="caution">
    <text evidence="5">The sequence shown here is derived from an EMBL/GenBank/DDBJ whole genome shotgun (WGS) entry which is preliminary data.</text>
</comment>
<organism evidence="5 6">
    <name type="scientific">Simiduia curdlanivorans</name>
    <dbReference type="NCBI Taxonomy" id="1492769"/>
    <lineage>
        <taxon>Bacteria</taxon>
        <taxon>Pseudomonadati</taxon>
        <taxon>Pseudomonadota</taxon>
        <taxon>Gammaproteobacteria</taxon>
        <taxon>Cellvibrionales</taxon>
        <taxon>Cellvibrionaceae</taxon>
        <taxon>Simiduia</taxon>
    </lineage>
</organism>
<gene>
    <name evidence="5" type="ORF">ACFOX3_19180</name>
</gene>
<feature type="signal peptide" evidence="4">
    <location>
        <begin position="1"/>
        <end position="19"/>
    </location>
</feature>
<dbReference type="Pfam" id="PF10627">
    <property type="entry name" value="CsgE"/>
    <property type="match status" value="1"/>
</dbReference>
<evidence type="ECO:0000256" key="2">
    <source>
        <dbReference type="ARBA" id="ARBA00014024"/>
    </source>
</evidence>
<dbReference type="RefSeq" id="WP_290260766.1">
    <property type="nucleotide sequence ID" value="NZ_JAUFQG010000004.1"/>
</dbReference>
<protein>
    <recommendedName>
        <fullName evidence="2">Curli production assembly/transport component CsgE</fullName>
    </recommendedName>
</protein>
<keyword evidence="3 4" id="KW-0732">Signal</keyword>
<keyword evidence="6" id="KW-1185">Reference proteome</keyword>
<evidence type="ECO:0000256" key="1">
    <source>
        <dbReference type="ARBA" id="ARBA00003989"/>
    </source>
</evidence>
<feature type="chain" id="PRO_5047342481" description="Curli production assembly/transport component CsgE" evidence="4">
    <location>
        <begin position="20"/>
        <end position="137"/>
    </location>
</feature>